<feature type="compositionally biased region" description="Basic and acidic residues" evidence="6">
    <location>
        <begin position="396"/>
        <end position="406"/>
    </location>
</feature>
<keyword evidence="5" id="KW-0175">Coiled coil</keyword>
<dbReference type="Proteomes" id="UP000626109">
    <property type="component" value="Unassembled WGS sequence"/>
</dbReference>
<accession>A0A813KL79</accession>
<dbReference type="Pfam" id="PF16200">
    <property type="entry name" value="Band_7_C"/>
    <property type="match status" value="1"/>
</dbReference>
<gene>
    <name evidence="8" type="ORF">PGLA2088_LOCUS34577</name>
</gene>
<dbReference type="InterPro" id="IPR030386">
    <property type="entry name" value="G_GB1_RHD3_dom"/>
</dbReference>
<feature type="non-terminal residue" evidence="8">
    <location>
        <position position="545"/>
    </location>
</feature>
<dbReference type="PROSITE" id="PS51715">
    <property type="entry name" value="G_GB1_RHD3"/>
    <property type="match status" value="1"/>
</dbReference>
<protein>
    <recommendedName>
        <fullName evidence="7">GB1/RHD3-type G domain-containing protein</fullName>
    </recommendedName>
</protein>
<dbReference type="GO" id="GO:0005525">
    <property type="term" value="F:GTP binding"/>
    <property type="evidence" value="ECO:0007669"/>
    <property type="project" value="UniProtKB-KW"/>
</dbReference>
<dbReference type="AlphaFoldDB" id="A0A813KL79"/>
<dbReference type="Pfam" id="PF02263">
    <property type="entry name" value="GBP"/>
    <property type="match status" value="1"/>
</dbReference>
<comment type="similarity">
    <text evidence="1">Belongs to the band 7/mec-2 family.</text>
</comment>
<feature type="coiled-coil region" evidence="5">
    <location>
        <begin position="4"/>
        <end position="31"/>
    </location>
</feature>
<dbReference type="InterPro" id="IPR027417">
    <property type="entry name" value="P-loop_NTPase"/>
</dbReference>
<dbReference type="EMBL" id="CAJNNW010031425">
    <property type="protein sequence ID" value="CAE8707511.1"/>
    <property type="molecule type" value="Genomic_DNA"/>
</dbReference>
<keyword evidence="3" id="KW-0342">GTP-binding</keyword>
<dbReference type="InterPro" id="IPR015894">
    <property type="entry name" value="Guanylate-bd_N"/>
</dbReference>
<comment type="caution">
    <text evidence="8">The sequence shown here is derived from an EMBL/GenBank/DDBJ whole genome shotgun (WGS) entry which is preliminary data.</text>
</comment>
<reference evidence="8" key="1">
    <citation type="submission" date="2021-02" db="EMBL/GenBank/DDBJ databases">
        <authorList>
            <person name="Dougan E. K."/>
            <person name="Rhodes N."/>
            <person name="Thang M."/>
            <person name="Chan C."/>
        </authorList>
    </citation>
    <scope>NUCLEOTIDE SEQUENCE</scope>
</reference>
<evidence type="ECO:0000256" key="5">
    <source>
        <dbReference type="SAM" id="Coils"/>
    </source>
</evidence>
<evidence type="ECO:0000256" key="2">
    <source>
        <dbReference type="ARBA" id="ARBA00022741"/>
    </source>
</evidence>
<evidence type="ECO:0000259" key="7">
    <source>
        <dbReference type="PROSITE" id="PS51715"/>
    </source>
</evidence>
<sequence>LVTLNMEERKVEVNEDALGRLEKRLKELGAQRVAIVSVMGAFRTGKSFILDLMLRFLRYEADHPEEAEAAQNAEVPARGGDAEFPLPAWMASAGVTLEGATDDSDGFRFKGGMDACTEGVWIWSEPFIRKLNGVPVAVLLMDTQGAWDSNMTKEQSATIFGLTAVLSSKLIYNINMQIQEDKVENLAYFMRFAQAAIRKASSELERSGQKLNKDDIDRPFQALDFLVRDWRHFREDWNVDQCKDQMEQHLARHVNPQNTIENSTAEALHGMFQRLKCFCLPHPGLAIERETWTGKVSDINHDFIRFTDLYVREVFTDALKPKNILGSELSTVTFPLVLRDFVSAFHDAAPAAMSFTQAMTNCTVLLAKETAMKNYTKKMDEAMEMEAEAERRRRAEVLQSEGDRQSEVNLAQGKMQSAQLQAKGEAEAIRERARATAEGIRLLSSAISESKAGDKAVALRVAEQYVAAWKEMARKSNTIIVPANPSDASGMVATAMSIFKQVGGGIESYGSSDIPSADGRNASPGDAMPSETDDGDSAEQRSSSS</sequence>
<evidence type="ECO:0000256" key="3">
    <source>
        <dbReference type="ARBA" id="ARBA00023134"/>
    </source>
</evidence>
<dbReference type="Gene3D" id="3.40.50.300">
    <property type="entry name" value="P-loop containing nucleotide triphosphate hydrolases"/>
    <property type="match status" value="1"/>
</dbReference>
<organism evidence="8 9">
    <name type="scientific">Polarella glacialis</name>
    <name type="common">Dinoflagellate</name>
    <dbReference type="NCBI Taxonomy" id="89957"/>
    <lineage>
        <taxon>Eukaryota</taxon>
        <taxon>Sar</taxon>
        <taxon>Alveolata</taxon>
        <taxon>Dinophyceae</taxon>
        <taxon>Suessiales</taxon>
        <taxon>Suessiaceae</taxon>
        <taxon>Polarella</taxon>
    </lineage>
</organism>
<feature type="region of interest" description="Disordered" evidence="6">
    <location>
        <begin position="509"/>
        <end position="545"/>
    </location>
</feature>
<feature type="domain" description="GB1/RHD3-type G" evidence="7">
    <location>
        <begin position="30"/>
        <end position="319"/>
    </location>
</feature>
<evidence type="ECO:0000313" key="9">
    <source>
        <dbReference type="Proteomes" id="UP000626109"/>
    </source>
</evidence>
<name>A0A813KL79_POLGL</name>
<comment type="similarity">
    <text evidence="4">Belongs to the TRAFAC class dynamin-like GTPase superfamily. GB1/RHD3 GTPase family.</text>
</comment>
<evidence type="ECO:0000256" key="1">
    <source>
        <dbReference type="ARBA" id="ARBA00008164"/>
    </source>
</evidence>
<feature type="region of interest" description="Disordered" evidence="6">
    <location>
        <begin position="396"/>
        <end position="416"/>
    </location>
</feature>
<evidence type="ECO:0000256" key="4">
    <source>
        <dbReference type="PROSITE-ProRule" id="PRU01052"/>
    </source>
</evidence>
<evidence type="ECO:0000256" key="6">
    <source>
        <dbReference type="SAM" id="MobiDB-lite"/>
    </source>
</evidence>
<dbReference type="InterPro" id="IPR032435">
    <property type="entry name" value="STML2-like_C"/>
</dbReference>
<dbReference type="PANTHER" id="PTHR10751">
    <property type="entry name" value="GUANYLATE BINDING PROTEIN"/>
    <property type="match status" value="1"/>
</dbReference>
<proteinExistence type="inferred from homology"/>
<dbReference type="GO" id="GO:0003924">
    <property type="term" value="F:GTPase activity"/>
    <property type="evidence" value="ECO:0007669"/>
    <property type="project" value="InterPro"/>
</dbReference>
<evidence type="ECO:0000313" key="8">
    <source>
        <dbReference type="EMBL" id="CAE8707511.1"/>
    </source>
</evidence>
<keyword evidence="2" id="KW-0547">Nucleotide-binding</keyword>
<dbReference type="SUPFAM" id="SSF52540">
    <property type="entry name" value="P-loop containing nucleoside triphosphate hydrolases"/>
    <property type="match status" value="1"/>
</dbReference>